<dbReference type="AlphaFoldDB" id="A0A974CW35"/>
<dbReference type="Proteomes" id="UP000694892">
    <property type="component" value="Chromosome 5L"/>
</dbReference>
<evidence type="ECO:0000313" key="1">
    <source>
        <dbReference type="EMBL" id="OCT79616.1"/>
    </source>
</evidence>
<gene>
    <name evidence="1" type="ORF">XELAEV_18026424mg</name>
</gene>
<proteinExistence type="predicted"/>
<organism evidence="1 2">
    <name type="scientific">Xenopus laevis</name>
    <name type="common">African clawed frog</name>
    <dbReference type="NCBI Taxonomy" id="8355"/>
    <lineage>
        <taxon>Eukaryota</taxon>
        <taxon>Metazoa</taxon>
        <taxon>Chordata</taxon>
        <taxon>Craniata</taxon>
        <taxon>Vertebrata</taxon>
        <taxon>Euteleostomi</taxon>
        <taxon>Amphibia</taxon>
        <taxon>Batrachia</taxon>
        <taxon>Anura</taxon>
        <taxon>Pipoidea</taxon>
        <taxon>Pipidae</taxon>
        <taxon>Xenopodinae</taxon>
        <taxon>Xenopus</taxon>
        <taxon>Xenopus</taxon>
    </lineage>
</organism>
<reference evidence="2" key="1">
    <citation type="journal article" date="2016" name="Nature">
        <title>Genome evolution in the allotetraploid frog Xenopus laevis.</title>
        <authorList>
            <person name="Session A.M."/>
            <person name="Uno Y."/>
            <person name="Kwon T."/>
            <person name="Chapman J.A."/>
            <person name="Toyoda A."/>
            <person name="Takahashi S."/>
            <person name="Fukui A."/>
            <person name="Hikosaka A."/>
            <person name="Suzuki A."/>
            <person name="Kondo M."/>
            <person name="van Heeringen S.J."/>
            <person name="Quigley I."/>
            <person name="Heinz S."/>
            <person name="Ogino H."/>
            <person name="Ochi H."/>
            <person name="Hellsten U."/>
            <person name="Lyons J.B."/>
            <person name="Simakov O."/>
            <person name="Putnam N."/>
            <person name="Stites J."/>
            <person name="Kuroki Y."/>
            <person name="Tanaka T."/>
            <person name="Michiue T."/>
            <person name="Watanabe M."/>
            <person name="Bogdanovic O."/>
            <person name="Lister R."/>
            <person name="Georgiou G."/>
            <person name="Paranjpe S.S."/>
            <person name="van Kruijsbergen I."/>
            <person name="Shu S."/>
            <person name="Carlson J."/>
            <person name="Kinoshita T."/>
            <person name="Ohta Y."/>
            <person name="Mawaribuchi S."/>
            <person name="Jenkins J."/>
            <person name="Grimwood J."/>
            <person name="Schmutz J."/>
            <person name="Mitros T."/>
            <person name="Mozaffari S.V."/>
            <person name="Suzuki Y."/>
            <person name="Haramoto Y."/>
            <person name="Yamamoto T.S."/>
            <person name="Takagi C."/>
            <person name="Heald R."/>
            <person name="Miller K."/>
            <person name="Haudenschild C."/>
            <person name="Kitzman J."/>
            <person name="Nakayama T."/>
            <person name="Izutsu Y."/>
            <person name="Robert J."/>
            <person name="Fortriede J."/>
            <person name="Burns K."/>
            <person name="Lotay V."/>
            <person name="Karimi K."/>
            <person name="Yasuoka Y."/>
            <person name="Dichmann D.S."/>
            <person name="Flajnik M.F."/>
            <person name="Houston D.W."/>
            <person name="Shendure J."/>
            <person name="DuPasquier L."/>
            <person name="Vize P.D."/>
            <person name="Zorn A.M."/>
            <person name="Ito M."/>
            <person name="Marcotte E.M."/>
            <person name="Wallingford J.B."/>
            <person name="Ito Y."/>
            <person name="Asashima M."/>
            <person name="Ueno N."/>
            <person name="Matsuda Y."/>
            <person name="Veenstra G.J."/>
            <person name="Fujiyama A."/>
            <person name="Harland R.M."/>
            <person name="Taira M."/>
            <person name="Rokhsar D.S."/>
        </authorList>
    </citation>
    <scope>NUCLEOTIDE SEQUENCE [LARGE SCALE GENOMIC DNA]</scope>
    <source>
        <strain evidence="2">J</strain>
    </source>
</reference>
<dbReference type="EMBL" id="CM004474">
    <property type="protein sequence ID" value="OCT79616.1"/>
    <property type="molecule type" value="Genomic_DNA"/>
</dbReference>
<protein>
    <submittedName>
        <fullName evidence="1">Uncharacterized protein</fullName>
    </submittedName>
</protein>
<name>A0A974CW35_XENLA</name>
<evidence type="ECO:0000313" key="2">
    <source>
        <dbReference type="Proteomes" id="UP000694892"/>
    </source>
</evidence>
<accession>A0A974CW35</accession>
<sequence length="68" mass="7803">MCLAYRYNCLNSQPRLLQSGFNYQPSYKVKSPELLVPILMGHRVTRAFTLSTDRIYSHRSFSASTDAT</sequence>